<dbReference type="PANTHER" id="PTHR36115">
    <property type="entry name" value="PROLINE-RICH ANTIGEN HOMOLOG-RELATED"/>
    <property type="match status" value="1"/>
</dbReference>
<dbReference type="AlphaFoldDB" id="A0A1M5UIT5"/>
<feature type="transmembrane region" description="Helical" evidence="6">
    <location>
        <begin position="42"/>
        <end position="62"/>
    </location>
</feature>
<dbReference type="STRING" id="299255.SAMN02745129_2591"/>
<organism evidence="8 9">
    <name type="scientific">Ferrimonas marina</name>
    <dbReference type="NCBI Taxonomy" id="299255"/>
    <lineage>
        <taxon>Bacteria</taxon>
        <taxon>Pseudomonadati</taxon>
        <taxon>Pseudomonadota</taxon>
        <taxon>Gammaproteobacteria</taxon>
        <taxon>Alteromonadales</taxon>
        <taxon>Ferrimonadaceae</taxon>
        <taxon>Ferrimonas</taxon>
    </lineage>
</organism>
<evidence type="ECO:0000256" key="5">
    <source>
        <dbReference type="ARBA" id="ARBA00023136"/>
    </source>
</evidence>
<protein>
    <submittedName>
        <fullName evidence="8">Uncharacterized membrane protein YckC, RDD family</fullName>
    </submittedName>
</protein>
<feature type="transmembrane region" description="Helical" evidence="6">
    <location>
        <begin position="91"/>
        <end position="111"/>
    </location>
</feature>
<evidence type="ECO:0000256" key="3">
    <source>
        <dbReference type="ARBA" id="ARBA00022692"/>
    </source>
</evidence>
<proteinExistence type="predicted"/>
<keyword evidence="3 6" id="KW-0812">Transmembrane</keyword>
<accession>A0A1M5UIT5</accession>
<sequence>MSQYQYAGFWVRVFASLIDSVLICTLLFFLIPALDYTQGGYALIQTFAGMLAFVITFVFWSSRGATPGKLMLGIKIIDAKGGGAPSTYQWIIRYLGYFISGVFFMLGYIWVGFDKQKRGWHDLMASTVVIYKKSEFIAEQNDKDEVHP</sequence>
<keyword evidence="9" id="KW-1185">Reference proteome</keyword>
<evidence type="ECO:0000313" key="8">
    <source>
        <dbReference type="EMBL" id="SHH62841.1"/>
    </source>
</evidence>
<comment type="subcellular location">
    <subcellularLocation>
        <location evidence="1">Cell membrane</location>
        <topology evidence="1">Multi-pass membrane protein</topology>
    </subcellularLocation>
</comment>
<dbReference type="PANTHER" id="PTHR36115:SF4">
    <property type="entry name" value="MEMBRANE PROTEIN"/>
    <property type="match status" value="1"/>
</dbReference>
<evidence type="ECO:0000256" key="2">
    <source>
        <dbReference type="ARBA" id="ARBA00022475"/>
    </source>
</evidence>
<dbReference type="GO" id="GO:0005886">
    <property type="term" value="C:plasma membrane"/>
    <property type="evidence" value="ECO:0007669"/>
    <property type="project" value="UniProtKB-SubCell"/>
</dbReference>
<name>A0A1M5UIT5_9GAMM</name>
<evidence type="ECO:0000313" key="9">
    <source>
        <dbReference type="Proteomes" id="UP000184268"/>
    </source>
</evidence>
<feature type="transmembrane region" description="Helical" evidence="6">
    <location>
        <begin position="6"/>
        <end position="30"/>
    </location>
</feature>
<evidence type="ECO:0000259" key="7">
    <source>
        <dbReference type="Pfam" id="PF06271"/>
    </source>
</evidence>
<keyword evidence="4 6" id="KW-1133">Transmembrane helix</keyword>
<gene>
    <name evidence="8" type="ORF">SAMN02745129_2591</name>
</gene>
<keyword evidence="2" id="KW-1003">Cell membrane</keyword>
<evidence type="ECO:0000256" key="4">
    <source>
        <dbReference type="ARBA" id="ARBA00022989"/>
    </source>
</evidence>
<feature type="domain" description="RDD" evidence="7">
    <location>
        <begin position="6"/>
        <end position="125"/>
    </location>
</feature>
<evidence type="ECO:0000256" key="1">
    <source>
        <dbReference type="ARBA" id="ARBA00004651"/>
    </source>
</evidence>
<evidence type="ECO:0000256" key="6">
    <source>
        <dbReference type="SAM" id="Phobius"/>
    </source>
</evidence>
<dbReference type="RefSeq" id="WP_067655084.1">
    <property type="nucleotide sequence ID" value="NZ_FQXG01000003.1"/>
</dbReference>
<dbReference type="Proteomes" id="UP000184268">
    <property type="component" value="Unassembled WGS sequence"/>
</dbReference>
<dbReference type="EMBL" id="FQXG01000003">
    <property type="protein sequence ID" value="SHH62841.1"/>
    <property type="molecule type" value="Genomic_DNA"/>
</dbReference>
<dbReference type="InterPro" id="IPR051791">
    <property type="entry name" value="Pra-immunoreactive"/>
</dbReference>
<reference evidence="8 9" key="1">
    <citation type="submission" date="2016-11" db="EMBL/GenBank/DDBJ databases">
        <authorList>
            <person name="Jaros S."/>
            <person name="Januszkiewicz K."/>
            <person name="Wedrychowicz H."/>
        </authorList>
    </citation>
    <scope>NUCLEOTIDE SEQUENCE [LARGE SCALE GENOMIC DNA]</scope>
    <source>
        <strain evidence="8 9">DSM 16917</strain>
    </source>
</reference>
<keyword evidence="5 6" id="KW-0472">Membrane</keyword>
<dbReference type="Pfam" id="PF06271">
    <property type="entry name" value="RDD"/>
    <property type="match status" value="1"/>
</dbReference>
<dbReference type="InterPro" id="IPR010432">
    <property type="entry name" value="RDD"/>
</dbReference>